<dbReference type="Pfam" id="PF11385">
    <property type="entry name" value="DUF3189"/>
    <property type="match status" value="1"/>
</dbReference>
<dbReference type="RefSeq" id="WP_347436433.1">
    <property type="nucleotide sequence ID" value="NZ_CP089291.1"/>
</dbReference>
<reference evidence="1" key="1">
    <citation type="submission" date="2021-12" db="EMBL/GenBank/DDBJ databases">
        <title>Alicyclobacillaceae gen. nov., sp. nov., isolated from chalcocite enrichment system.</title>
        <authorList>
            <person name="Jiang Z."/>
        </authorList>
    </citation>
    <scope>NUCLEOTIDE SEQUENCE</scope>
    <source>
        <strain evidence="1">MYW30-H2</strain>
    </source>
</reference>
<dbReference type="Proteomes" id="UP000830167">
    <property type="component" value="Chromosome"/>
</dbReference>
<gene>
    <name evidence="1" type="ORF">LSG31_17945</name>
</gene>
<evidence type="ECO:0000313" key="2">
    <source>
        <dbReference type="Proteomes" id="UP000830167"/>
    </source>
</evidence>
<keyword evidence="2" id="KW-1185">Reference proteome</keyword>
<accession>A0ABY4CGV1</accession>
<dbReference type="EMBL" id="CP089291">
    <property type="protein sequence ID" value="UOF89742.1"/>
    <property type="molecule type" value="Genomic_DNA"/>
</dbReference>
<organism evidence="1 2">
    <name type="scientific">Fodinisporobacter ferrooxydans</name>
    <dbReference type="NCBI Taxonomy" id="2901836"/>
    <lineage>
        <taxon>Bacteria</taxon>
        <taxon>Bacillati</taxon>
        <taxon>Bacillota</taxon>
        <taxon>Bacilli</taxon>
        <taxon>Bacillales</taxon>
        <taxon>Alicyclobacillaceae</taxon>
        <taxon>Fodinisporobacter</taxon>
    </lineage>
</organism>
<sequence length="338" mass="38213">MDAVVFYDNDFGFGAFLAAQMLTGACDFHNMPSFEQLRELSRRFRPSDGTIHVCGNISHAPTFVAYAGCHRQSHIAIKCLRNFVNLYRLDQTQYAFIRTPSISLAKPYRRSSIPIHKSGIALTRKLYATFARMFPHIQTAVCSVVWQNVPMFRARVSRNHEEEEPVGNTSNQTSDLHRLDGRHIVYHCYGSAHSSITSAAIHLNRLPNERRPHVNEIIALTDYDRSETWQIGTLNFKGYDTFGNAIYTIGLGADPYTVKRLLASFLERIGCDTSQLVMQEALVHINSLARIGGALSRRYGFVTLGRIVSAFAIQRQYERLVTFVNDVSNRYGGNKNKA</sequence>
<dbReference type="InterPro" id="IPR021525">
    <property type="entry name" value="DUF3189"/>
</dbReference>
<protein>
    <submittedName>
        <fullName evidence="1">DUF3189 family protein</fullName>
    </submittedName>
</protein>
<proteinExistence type="predicted"/>
<evidence type="ECO:0000313" key="1">
    <source>
        <dbReference type="EMBL" id="UOF89742.1"/>
    </source>
</evidence>
<name>A0ABY4CGV1_9BACL</name>